<name>A0A6P1CJK0_9NOCA</name>
<organism evidence="1 2">
    <name type="scientific">Nocardia cyriacigeorgica</name>
    <dbReference type="NCBI Taxonomy" id="135487"/>
    <lineage>
        <taxon>Bacteria</taxon>
        <taxon>Bacillati</taxon>
        <taxon>Actinomycetota</taxon>
        <taxon>Actinomycetes</taxon>
        <taxon>Mycobacteriales</taxon>
        <taxon>Nocardiaceae</taxon>
        <taxon>Nocardia</taxon>
    </lineage>
</organism>
<dbReference type="InterPro" id="IPR011990">
    <property type="entry name" value="TPR-like_helical_dom_sf"/>
</dbReference>
<proteinExistence type="predicted"/>
<reference evidence="1 2" key="1">
    <citation type="submission" date="2020-01" db="EMBL/GenBank/DDBJ databases">
        <title>Genetics and antimicrobial susceptibilities of Nocardia species isolated from the soil; a comparison with species isolated from humans.</title>
        <authorList>
            <person name="Carrasco G."/>
            <person name="Monzon S."/>
            <person name="Sansegundo M."/>
            <person name="Garcia E."/>
            <person name="Garrido N."/>
            <person name="Medina M.J."/>
            <person name="Villalon P."/>
            <person name="Ramirez-Arocha A.C."/>
            <person name="Jimenez P."/>
            <person name="Cuesta I."/>
            <person name="Valdezate S."/>
        </authorList>
    </citation>
    <scope>NUCLEOTIDE SEQUENCE [LARGE SCALE GENOMIC DNA]</scope>
    <source>
        <strain evidence="1 2">CNM20110626</strain>
    </source>
</reference>
<protein>
    <recommendedName>
        <fullName evidence="3">XRE family transcriptional regulator</fullName>
    </recommendedName>
</protein>
<comment type="caution">
    <text evidence="1">The sequence shown here is derived from an EMBL/GenBank/DDBJ whole genome shotgun (WGS) entry which is preliminary data.</text>
</comment>
<dbReference type="AlphaFoldDB" id="A0A6P1CJK0"/>
<gene>
    <name evidence="1" type="ORF">GV791_09415</name>
</gene>
<dbReference type="Proteomes" id="UP000471166">
    <property type="component" value="Unassembled WGS sequence"/>
</dbReference>
<dbReference type="RefSeq" id="WP_163843639.1">
    <property type="nucleotide sequence ID" value="NZ_CP107969.1"/>
</dbReference>
<evidence type="ECO:0008006" key="3">
    <source>
        <dbReference type="Google" id="ProtNLM"/>
    </source>
</evidence>
<evidence type="ECO:0000313" key="1">
    <source>
        <dbReference type="EMBL" id="NEW32779.1"/>
    </source>
</evidence>
<sequence length="428" mass="46259">MAEQPRTRLEQLMRSRDLGRTEFEREFNRRAVQLGIDTSLSQTTLHRWISGGERPRPASRKVLEAWFGEPASVLLGRPHTAPARKTLSVEELIMTSGRESAEHAFETAATALDPVAIENLQGQAEQAARRFNTTPTSVMLADLVALRDRVYGQLDRTNKPRQLGDLYLIAGQVCGLIAAASLDLGYADAAEDQARASLTYGRFIDHPSLQGWARALLATVSYWAGRPRKAVEYASDGLTVATAASVRAQLHSLHARAIGQLGARDEVTTHLNAATEELDRAGGDALFDEVGGEMQFDRLRHAVCAASAYLALGDGERAANSAQEALQMHVAGTEDTRFGVLAARTDLATARALLDDLAGAQEAVEPVLQIAAELRTERLSQRALTLGRLVGATKFHGAVEATQLGQALEDFTQTSLPRVRARLALPGA</sequence>
<dbReference type="EMBL" id="JAAGVB010000011">
    <property type="protein sequence ID" value="NEW32779.1"/>
    <property type="molecule type" value="Genomic_DNA"/>
</dbReference>
<dbReference type="SUPFAM" id="SSF48452">
    <property type="entry name" value="TPR-like"/>
    <property type="match status" value="1"/>
</dbReference>
<evidence type="ECO:0000313" key="2">
    <source>
        <dbReference type="Proteomes" id="UP000471166"/>
    </source>
</evidence>
<accession>A0A6P1CJK0</accession>